<dbReference type="Gene3D" id="3.80.30.30">
    <property type="match status" value="1"/>
</dbReference>
<dbReference type="PANTHER" id="PTHR37822">
    <property type="entry name" value="SPORE PHOTOPRODUCT LYASE-RELATED"/>
    <property type="match status" value="1"/>
</dbReference>
<keyword evidence="2" id="KW-1185">Reference proteome</keyword>
<dbReference type="Pfam" id="PF20903">
    <property type="entry name" value="SPL"/>
    <property type="match status" value="1"/>
</dbReference>
<dbReference type="EMBL" id="JALBUU010000028">
    <property type="protein sequence ID" value="MCI0755390.1"/>
    <property type="molecule type" value="Genomic_DNA"/>
</dbReference>
<organism evidence="1 2">
    <name type="scientific">Teichococcus vastitatis</name>
    <dbReference type="NCBI Taxonomy" id="2307076"/>
    <lineage>
        <taxon>Bacteria</taxon>
        <taxon>Pseudomonadati</taxon>
        <taxon>Pseudomonadota</taxon>
        <taxon>Alphaproteobacteria</taxon>
        <taxon>Acetobacterales</taxon>
        <taxon>Roseomonadaceae</taxon>
        <taxon>Roseomonas</taxon>
    </lineage>
</organism>
<name>A0ABS9W7W4_9PROT</name>
<gene>
    <name evidence="1" type="ORF">MON41_16845</name>
</gene>
<dbReference type="InterPro" id="IPR023805">
    <property type="entry name" value="Uncharacterised_Spl-rel"/>
</dbReference>
<accession>A0ABS9W7W4</accession>
<proteinExistence type="predicted"/>
<reference evidence="1 2" key="1">
    <citation type="submission" date="2022-03" db="EMBL/GenBank/DDBJ databases">
        <title>Complete genome analysis of Roseomonas KG 17.1 : a prolific producer of plant growth promoters.</title>
        <authorList>
            <person name="Saadouli I."/>
            <person name="Najjari A."/>
            <person name="Mosbah A."/>
            <person name="Ouzari H.I."/>
        </authorList>
    </citation>
    <scope>NUCLEOTIDE SEQUENCE [LARGE SCALE GENOMIC DNA]</scope>
    <source>
        <strain evidence="1 2">KG17-1</strain>
    </source>
</reference>
<dbReference type="RefSeq" id="WP_238384250.1">
    <property type="nucleotide sequence ID" value="NZ_JALBUU010000028.1"/>
</dbReference>
<dbReference type="PANTHER" id="PTHR37822:SF2">
    <property type="entry name" value="SPORE PHOTOPRODUCT LYASE"/>
    <property type="match status" value="1"/>
</dbReference>
<dbReference type="Gene3D" id="3.40.50.12110">
    <property type="match status" value="1"/>
</dbReference>
<sequence>MTDSLPPLLDIRRIFLEPEVESFARGREILARFPGAERIPVASHWRIPELREGEAGDYLRNKREVLVLGVKKGMGFRPNGRSADFIAPSSSNGCAMACAYCYVARRKGHANPVSVFVNIEEICAALARHAARQGAKPEPNQVDPRDWVYDLGENGDLSLDAAVSDNVRDLVAVFRGLPNAKGSFATKWVNPALLDYDPRGRTRIRMSLMPAALARLLDVRTAPVAERIRFMAELHRAGYEVQVNFSPVVLREGWEAEWGDLFDQLDAALPEALKQQLAAEIIMLTHNAALHELNLAWHPRAEELLWRPDLQEDKRSEGGQVNLRYRTPWKKRWLARFEALLAQRLPYCRVRYAF</sequence>
<dbReference type="SUPFAM" id="SSF102114">
    <property type="entry name" value="Radical SAM enzymes"/>
    <property type="match status" value="1"/>
</dbReference>
<dbReference type="NCBIfam" id="TIGR03886">
    <property type="entry name" value="lyase_spl_fam"/>
    <property type="match status" value="1"/>
</dbReference>
<evidence type="ECO:0000313" key="1">
    <source>
        <dbReference type="EMBL" id="MCI0755390.1"/>
    </source>
</evidence>
<keyword evidence="1" id="KW-0456">Lyase</keyword>
<comment type="caution">
    <text evidence="1">The sequence shown here is derived from an EMBL/GenBank/DDBJ whole genome shotgun (WGS) entry which is preliminary data.</text>
</comment>
<dbReference type="InterPro" id="IPR058240">
    <property type="entry name" value="rSAM_sf"/>
</dbReference>
<protein>
    <submittedName>
        <fullName evidence="1">Spore photoproduct lyase family protein</fullName>
    </submittedName>
</protein>
<dbReference type="InterPro" id="IPR049539">
    <property type="entry name" value="SPL"/>
</dbReference>
<evidence type="ECO:0000313" key="2">
    <source>
        <dbReference type="Proteomes" id="UP001201985"/>
    </source>
</evidence>
<dbReference type="GO" id="GO:0016829">
    <property type="term" value="F:lyase activity"/>
    <property type="evidence" value="ECO:0007669"/>
    <property type="project" value="UniProtKB-KW"/>
</dbReference>
<dbReference type="Proteomes" id="UP001201985">
    <property type="component" value="Unassembled WGS sequence"/>
</dbReference>